<dbReference type="SMART" id="SM00339">
    <property type="entry name" value="FH"/>
    <property type="match status" value="1"/>
</dbReference>
<dbReference type="PRINTS" id="PR00053">
    <property type="entry name" value="FORKHEAD"/>
</dbReference>
<protein>
    <submittedName>
        <fullName evidence="8">Forkhead box protein J3</fullName>
    </submittedName>
</protein>
<keyword evidence="3" id="KW-0804">Transcription</keyword>
<dbReference type="InterPro" id="IPR001766">
    <property type="entry name" value="Fork_head_dom"/>
</dbReference>
<dbReference type="PROSITE" id="PS00658">
    <property type="entry name" value="FORK_HEAD_2"/>
    <property type="match status" value="1"/>
</dbReference>
<feature type="region of interest" description="Disordered" evidence="6">
    <location>
        <begin position="458"/>
        <end position="571"/>
    </location>
</feature>
<gene>
    <name evidence="8" type="ORF">AX774_g779</name>
</gene>
<dbReference type="InterPro" id="IPR036390">
    <property type="entry name" value="WH_DNA-bd_sf"/>
</dbReference>
<evidence type="ECO:0000256" key="4">
    <source>
        <dbReference type="ARBA" id="ARBA00023242"/>
    </source>
</evidence>
<evidence type="ECO:0000256" key="1">
    <source>
        <dbReference type="ARBA" id="ARBA00023015"/>
    </source>
</evidence>
<dbReference type="EMBL" id="LSSK01000061">
    <property type="protein sequence ID" value="OMH85668.1"/>
    <property type="molecule type" value="Genomic_DNA"/>
</dbReference>
<sequence>MVLMSNTVEKSEDMSCEIKNFPMDSPRNSLDFLNSDKMLAKGAGLGNFLEDINLNLYKNQNIDEAQKSVSLLTPEGNQTGCGLGSKTDTDGEASRRKSDSILASKTQGVNGSAQLSRASSKRNRKGSMDSNIPSKSGAKSRSYSGNTGAGAIDIAFLLDGSAPLKTHTSGKLPYSYATLITYAILHHQKKRMTLNEIYQWILEKYPHFKTAGSGWKNSIRHNLSLNKTFVRIPRPINQPGKGAYWAVDLNVLSESIFLKTRNRRISSDILAPMNMWQQANKLQRLGATGLKPNISIPNQLQIPIAPYSMKSALRYSEGHHPMNSGPASAYGYRDQFSTFGTVGQFSNLGNNQGFNLQLGNSQPPIHNYNSEYGVSNYLGISSCKNSISSSDMLINNYNFPMNTNSSKIGGMETGFLPNGAERVDIKDMDNVKMPFNLSEGFSNEKDYSAVTPDARNPHFNLGLGPMAQASSNDFTNFHQNTTSPTSVKSSEEQRNVSDVPVNLNRTAGHKRKMENQNTSTEPAKNKKKKSKSVKGVKLSGNASQKEGGKNGNSVELGGKLQDTGVSEEKHNTKVDEALTKEMEYLLSCGSYALKACGTDTSVDELLSCPEALDSEKMTLPTIDILGKQFQANEANNMDSIITSGGLDLVNSNTFKILVNGNELFEGFEDNTGAASNQNNEIGYFKNSVNCSGVTLGDLKFEGNGNNVLGMYNNGNCDTSSILDTHFKMDNGSNNISSTMINNAYGKQESFSFGATTEELCGGIRSNSCDTMENKENTVRAKASTSSDPRDLGSNVNGANSDDFLSTLTNIFSVNTSHNGSSVSLNIQNSVGHNH</sequence>
<dbReference type="GO" id="GO:0005634">
    <property type="term" value="C:nucleus"/>
    <property type="evidence" value="ECO:0007669"/>
    <property type="project" value="UniProtKB-SubCell"/>
</dbReference>
<feature type="compositionally biased region" description="Basic and acidic residues" evidence="6">
    <location>
        <begin position="87"/>
        <end position="99"/>
    </location>
</feature>
<dbReference type="InterPro" id="IPR045912">
    <property type="entry name" value="FOXJ2/3-like"/>
</dbReference>
<dbReference type="SUPFAM" id="SSF46785">
    <property type="entry name" value="Winged helix' DNA-binding domain"/>
    <property type="match status" value="1"/>
</dbReference>
<feature type="region of interest" description="Disordered" evidence="6">
    <location>
        <begin position="771"/>
        <end position="796"/>
    </location>
</feature>
<feature type="compositionally biased region" description="Polar residues" evidence="6">
    <location>
        <begin position="128"/>
        <end position="144"/>
    </location>
</feature>
<evidence type="ECO:0000313" key="9">
    <source>
        <dbReference type="Proteomes" id="UP000188320"/>
    </source>
</evidence>
<evidence type="ECO:0000256" key="3">
    <source>
        <dbReference type="ARBA" id="ARBA00023163"/>
    </source>
</evidence>
<dbReference type="InterPro" id="IPR036388">
    <property type="entry name" value="WH-like_DNA-bd_sf"/>
</dbReference>
<feature type="compositionally biased region" description="Polar residues" evidence="6">
    <location>
        <begin position="468"/>
        <end position="488"/>
    </location>
</feature>
<dbReference type="GO" id="GO:0000981">
    <property type="term" value="F:DNA-binding transcription factor activity, RNA polymerase II-specific"/>
    <property type="evidence" value="ECO:0007669"/>
    <property type="project" value="TreeGrafter"/>
</dbReference>
<dbReference type="CDD" id="cd20024">
    <property type="entry name" value="FH_FOXJ2-like"/>
    <property type="match status" value="1"/>
</dbReference>
<dbReference type="PANTHER" id="PTHR46078">
    <property type="entry name" value="FORKHEAD BOX PROTEIN J2 FAMILY MEMBER"/>
    <property type="match status" value="1"/>
</dbReference>
<evidence type="ECO:0000256" key="6">
    <source>
        <dbReference type="SAM" id="MobiDB-lite"/>
    </source>
</evidence>
<keyword evidence="1" id="KW-0805">Transcription regulation</keyword>
<dbReference type="PROSITE" id="PS50039">
    <property type="entry name" value="FORK_HEAD_3"/>
    <property type="match status" value="1"/>
</dbReference>
<dbReference type="Proteomes" id="UP000188320">
    <property type="component" value="Unassembled WGS sequence"/>
</dbReference>
<reference evidence="9" key="1">
    <citation type="submission" date="2017-01" db="EMBL/GenBank/DDBJ databases">
        <authorList>
            <person name="Wang Y."/>
            <person name="White M."/>
            <person name="Kvist S."/>
            <person name="Moncalvo J.-M."/>
        </authorList>
    </citation>
    <scope>NUCLEOTIDE SEQUENCE [LARGE SCALE GENOMIC DNA]</scope>
    <source>
        <strain evidence="9">COL-18-3</strain>
    </source>
</reference>
<dbReference type="PANTHER" id="PTHR46078:SF2">
    <property type="entry name" value="FORK-HEAD DOMAIN-CONTAINING PROTEIN"/>
    <property type="match status" value="1"/>
</dbReference>
<proteinExistence type="predicted"/>
<evidence type="ECO:0000259" key="7">
    <source>
        <dbReference type="PROSITE" id="PS50039"/>
    </source>
</evidence>
<dbReference type="OrthoDB" id="5954824at2759"/>
<dbReference type="FunFam" id="1.10.10.10:FF:000135">
    <property type="entry name" value="forkhead box protein G1"/>
    <property type="match status" value="1"/>
</dbReference>
<comment type="subcellular location">
    <subcellularLocation>
        <location evidence="5">Nucleus</location>
    </subcellularLocation>
</comment>
<dbReference type="GO" id="GO:0000978">
    <property type="term" value="F:RNA polymerase II cis-regulatory region sequence-specific DNA binding"/>
    <property type="evidence" value="ECO:0007669"/>
    <property type="project" value="TreeGrafter"/>
</dbReference>
<name>A0A1R1PXP0_ZANCU</name>
<organism evidence="8 9">
    <name type="scientific">Zancudomyces culisetae</name>
    <name type="common">Gut fungus</name>
    <name type="synonym">Smittium culisetae</name>
    <dbReference type="NCBI Taxonomy" id="1213189"/>
    <lineage>
        <taxon>Eukaryota</taxon>
        <taxon>Fungi</taxon>
        <taxon>Fungi incertae sedis</taxon>
        <taxon>Zoopagomycota</taxon>
        <taxon>Kickxellomycotina</taxon>
        <taxon>Harpellomycetes</taxon>
        <taxon>Harpellales</taxon>
        <taxon>Legeriomycetaceae</taxon>
        <taxon>Zancudomyces</taxon>
    </lineage>
</organism>
<evidence type="ECO:0000256" key="2">
    <source>
        <dbReference type="ARBA" id="ARBA00023125"/>
    </source>
</evidence>
<keyword evidence="2 5" id="KW-0238">DNA-binding</keyword>
<feature type="compositionally biased region" description="Polar residues" evidence="6">
    <location>
        <begin position="101"/>
        <end position="118"/>
    </location>
</feature>
<feature type="domain" description="Fork-head" evidence="7">
    <location>
        <begin position="171"/>
        <end position="267"/>
    </location>
</feature>
<dbReference type="AlphaFoldDB" id="A0A1R1PXP0"/>
<feature type="DNA-binding region" description="Fork-head" evidence="5">
    <location>
        <begin position="171"/>
        <end position="267"/>
    </location>
</feature>
<evidence type="ECO:0000313" key="8">
    <source>
        <dbReference type="EMBL" id="OMH85668.1"/>
    </source>
</evidence>
<dbReference type="InterPro" id="IPR030456">
    <property type="entry name" value="TF_fork_head_CS_2"/>
</dbReference>
<comment type="caution">
    <text evidence="8">The sequence shown here is derived from an EMBL/GenBank/DDBJ whole genome shotgun (WGS) entry which is preliminary data.</text>
</comment>
<keyword evidence="9" id="KW-1185">Reference proteome</keyword>
<keyword evidence="4 5" id="KW-0539">Nucleus</keyword>
<dbReference type="Pfam" id="PF00250">
    <property type="entry name" value="Forkhead"/>
    <property type="match status" value="1"/>
</dbReference>
<accession>A0A1R1PXP0</accession>
<dbReference type="Gene3D" id="1.10.10.10">
    <property type="entry name" value="Winged helix-like DNA-binding domain superfamily/Winged helix DNA-binding domain"/>
    <property type="match status" value="1"/>
</dbReference>
<evidence type="ECO:0000256" key="5">
    <source>
        <dbReference type="PROSITE-ProRule" id="PRU00089"/>
    </source>
</evidence>
<feature type="compositionally biased region" description="Basic residues" evidence="6">
    <location>
        <begin position="525"/>
        <end position="534"/>
    </location>
</feature>
<feature type="region of interest" description="Disordered" evidence="6">
    <location>
        <begin position="73"/>
        <end position="144"/>
    </location>
</feature>